<feature type="domain" description="Solute-binding protein family 5" evidence="6">
    <location>
        <begin position="85"/>
        <end position="435"/>
    </location>
</feature>
<evidence type="ECO:0000313" key="7">
    <source>
        <dbReference type="EMBL" id="AEM68984.1"/>
    </source>
</evidence>
<dbReference type="Gene3D" id="3.40.190.10">
    <property type="entry name" value="Periplasmic binding protein-like II"/>
    <property type="match status" value="1"/>
</dbReference>
<protein>
    <submittedName>
        <fullName evidence="7">Oligopeptide ABC transporter, substrate-binding lipoprotein</fullName>
    </submittedName>
</protein>
<evidence type="ECO:0000256" key="1">
    <source>
        <dbReference type="ARBA" id="ARBA00004193"/>
    </source>
</evidence>
<dbReference type="Pfam" id="PF00496">
    <property type="entry name" value="SBP_bac_5"/>
    <property type="match status" value="1"/>
</dbReference>
<evidence type="ECO:0000256" key="5">
    <source>
        <dbReference type="SAM" id="SignalP"/>
    </source>
</evidence>
<dbReference type="SUPFAM" id="SSF53850">
    <property type="entry name" value="Periplasmic binding protein-like II"/>
    <property type="match status" value="1"/>
</dbReference>
<comment type="subcellular location">
    <subcellularLocation>
        <location evidence="1">Cell membrane</location>
        <topology evidence="1">Lipid-anchor</topology>
    </subcellularLocation>
</comment>
<gene>
    <name evidence="7" type="primary">oppA</name>
    <name evidence="7" type="ordered locus">MPUT_0644</name>
</gene>
<evidence type="ECO:0000256" key="2">
    <source>
        <dbReference type="ARBA" id="ARBA00005695"/>
    </source>
</evidence>
<organism evidence="7 8">
    <name type="scientific">Mycoplasma putrefaciens (strain ATCC 15718 / NCTC 10155 / C30 KS-1 / KS-1)</name>
    <dbReference type="NCBI Taxonomy" id="743965"/>
    <lineage>
        <taxon>Bacteria</taxon>
        <taxon>Bacillati</taxon>
        <taxon>Mycoplasmatota</taxon>
        <taxon>Mollicutes</taxon>
        <taxon>Mycoplasmataceae</taxon>
        <taxon>Mycoplasma</taxon>
    </lineage>
</organism>
<dbReference type="EMBL" id="CP003021">
    <property type="protein sequence ID" value="AEM68984.1"/>
    <property type="molecule type" value="Genomic_DNA"/>
</dbReference>
<dbReference type="AlphaFoldDB" id="A0A7U4E9X5"/>
<dbReference type="PANTHER" id="PTHR30290:SF9">
    <property type="entry name" value="OLIGOPEPTIDE-BINDING PROTEIN APPA"/>
    <property type="match status" value="1"/>
</dbReference>
<dbReference type="GO" id="GO:0015833">
    <property type="term" value="P:peptide transport"/>
    <property type="evidence" value="ECO:0007669"/>
    <property type="project" value="TreeGrafter"/>
</dbReference>
<keyword evidence="7" id="KW-0449">Lipoprotein</keyword>
<feature type="signal peptide" evidence="5">
    <location>
        <begin position="1"/>
        <end position="21"/>
    </location>
</feature>
<dbReference type="GO" id="GO:1904680">
    <property type="term" value="F:peptide transmembrane transporter activity"/>
    <property type="evidence" value="ECO:0007669"/>
    <property type="project" value="TreeGrafter"/>
</dbReference>
<comment type="similarity">
    <text evidence="2">Belongs to the bacterial solute-binding protein 5 family.</text>
</comment>
<evidence type="ECO:0000259" key="6">
    <source>
        <dbReference type="Pfam" id="PF00496"/>
    </source>
</evidence>
<dbReference type="PROSITE" id="PS01040">
    <property type="entry name" value="SBP_BACTERIAL_5"/>
    <property type="match status" value="1"/>
</dbReference>
<dbReference type="Gene3D" id="3.90.76.10">
    <property type="entry name" value="Dipeptide-binding Protein, Domain 1"/>
    <property type="match status" value="1"/>
</dbReference>
<dbReference type="NCBIfam" id="NF043077">
    <property type="entry name" value="MMSYN1_0169"/>
    <property type="match status" value="1"/>
</dbReference>
<dbReference type="InterPro" id="IPR023765">
    <property type="entry name" value="SBP_5_CS"/>
</dbReference>
<keyword evidence="3" id="KW-0813">Transport</keyword>
<dbReference type="RefSeq" id="WP_014035339.1">
    <property type="nucleotide sequence ID" value="NC_015946.1"/>
</dbReference>
<dbReference type="GO" id="GO:0005886">
    <property type="term" value="C:plasma membrane"/>
    <property type="evidence" value="ECO:0007669"/>
    <property type="project" value="UniProtKB-SubCell"/>
</dbReference>
<sequence length="966" mass="109889">MKKILGLTTSTLLIASSSMTAVSCSLGVNPYKLLSRRISDTTVYKDLITQPIVTWNSAINNSSSDGKVISKLQDTLITVDKHDNFEGALALKWKADTDFKTWSFKLRKNIKWTAIENGKAVDKGAITAKDFFNTFRYVFNKNNRALTLDIWSSALANANKLINFLNKLSDPNYNKKEKKPDALYNPLFDRENAGEPKANLLKKEMISSYYLDRAIMAFNLENDENKAMTMALDKTMSTKDIEAKSLKDGKIISNSKDGYDISFKLEKPTSYFETIISYLSFAPMPDISVQYVQDKDQGYSKFAGTLYAKPSEKQSGYETMWYSGPYIVDEYVSGRNLNLKRNEHYFNKQNVHIHKMLFSYTNKGDPSSSRYYFETGDISSFKVVPNDIAGWSKYVGNKIEDPSFMGTNVVKTKPTASWAFAFNYQSSGTSTFKDVQLDNQGSLVNNTRTVRNTKQDSELNKTIALNSFRVMFRYLLDRSIFAKFHSSAIDGNKRLSSSLRNTYTSPFISTYENNKNEIPVADPNSGEKTADYLDFMAKNYFDLSKGDEAKNQGKESITGWLIEILKSKSLLDKVDINSWYKRFGNVSSNKGQKKSSLSPGNDAFFENDLLALLAFLKDDDQKTSISKIDELYQDSSKVSFKNEDLANQFINLIGKYDQVDESKSYPEQENRLSFLHKKVELIKKQVSEDMKKVGVDISKPLTIPFLINPGNSSTGGSSGYKNYLIQAFKTFNFLVRKKNGSDMNSPFVIDPYEPGTAKEYGELVREGKSAIMEIGWSPDYADPTNYLYTVLYGGAFDYIMNMDKVFNKGSNGDFTETESIESDKEHYKQLKKATEFLSKEVENVDKNKSDKKDRYTELAKLENYLNLSSALIIPTYVRESEFLPTVSFVDQLTISRFPIGSQPDRMVGVKLQNHIMQRDEFNKKLNKFNEEKKTGYQSLYPNEDGQYINNFKGNWNDAVEPKKSKV</sequence>
<evidence type="ECO:0000256" key="3">
    <source>
        <dbReference type="ARBA" id="ARBA00022448"/>
    </source>
</evidence>
<dbReference type="Gene3D" id="3.10.105.10">
    <property type="entry name" value="Dipeptide-binding Protein, Domain 3"/>
    <property type="match status" value="1"/>
</dbReference>
<dbReference type="InterPro" id="IPR039424">
    <property type="entry name" value="SBP_5"/>
</dbReference>
<name>A0A7U4E9X5_MYCPK</name>
<feature type="chain" id="PRO_5031132343" evidence="5">
    <location>
        <begin position="22"/>
        <end position="966"/>
    </location>
</feature>
<evidence type="ECO:0000313" key="8">
    <source>
        <dbReference type="Proteomes" id="UP000008907"/>
    </source>
</evidence>
<keyword evidence="4 5" id="KW-0732">Signal</keyword>
<dbReference type="PROSITE" id="PS51257">
    <property type="entry name" value="PROKAR_LIPOPROTEIN"/>
    <property type="match status" value="1"/>
</dbReference>
<accession>A0A7U4E9X5</accession>
<dbReference type="InterPro" id="IPR000914">
    <property type="entry name" value="SBP_5_dom"/>
</dbReference>
<reference evidence="7 8" key="1">
    <citation type="journal article" date="2011" name="J. Bacteriol.">
        <title>Genome Sequence of Mycoplasma putrefaciens Type Strain KS1.</title>
        <authorList>
            <person name="Calcutt M.J."/>
            <person name="Foecking M.F."/>
        </authorList>
    </citation>
    <scope>NUCLEOTIDE SEQUENCE [LARGE SCALE GENOMIC DNA]</scope>
    <source>
        <strain evidence="8">ATCC 15718 / NCTC 10155 / C30 KS-1 / KS-1</strain>
    </source>
</reference>
<dbReference type="Proteomes" id="UP000008907">
    <property type="component" value="Chromosome"/>
</dbReference>
<evidence type="ECO:0000256" key="4">
    <source>
        <dbReference type="ARBA" id="ARBA00022729"/>
    </source>
</evidence>
<proteinExistence type="inferred from homology"/>
<dbReference type="KEGG" id="mpf:MPUT_0644"/>
<dbReference type="PANTHER" id="PTHR30290">
    <property type="entry name" value="PERIPLASMIC BINDING COMPONENT OF ABC TRANSPORTER"/>
    <property type="match status" value="1"/>
</dbReference>